<dbReference type="RefSeq" id="WP_345438390.1">
    <property type="nucleotide sequence ID" value="NZ_BAABKO010000003.1"/>
</dbReference>
<organism evidence="1 2">
    <name type="scientific">Microbacterium gilvum</name>
    <dbReference type="NCBI Taxonomy" id="1336204"/>
    <lineage>
        <taxon>Bacteria</taxon>
        <taxon>Bacillati</taxon>
        <taxon>Actinomycetota</taxon>
        <taxon>Actinomycetes</taxon>
        <taxon>Micrococcales</taxon>
        <taxon>Microbacteriaceae</taxon>
        <taxon>Microbacterium</taxon>
    </lineage>
</organism>
<keyword evidence="2" id="KW-1185">Reference proteome</keyword>
<evidence type="ECO:0000313" key="2">
    <source>
        <dbReference type="Proteomes" id="UP001501645"/>
    </source>
</evidence>
<protein>
    <submittedName>
        <fullName evidence="1">Uncharacterized protein</fullName>
    </submittedName>
</protein>
<sequence>MSRDRANIRTDIWNDDDFRRLSAEAQFLYLQLLTSATLTYVGVADWRPKRIAALSAGRAPGTVEKAAQELVDGLYVVIDEMTEEILIRSFLRHDGLLQKPNVAKAMVKAYDGVYSLDLKGVVVHELNRLHKRFPDWKGFDVREVREVMSKGSVNPSDLLTGTVPLTLPERDAPLLTTSTATSTSHSLPAPSELDTVFERAYKSWPKKTEKKKSAEKFKLLAKKHDPEWLAEQVVKFGRAYTSTTEARYVPALVVWLNGERWTDDLPTASPTVINTQWDQLMNTPTDPCSIGHLWVRDGTCARCTARKDMT</sequence>
<proteinExistence type="predicted"/>
<dbReference type="EMBL" id="BAABKO010000003">
    <property type="protein sequence ID" value="GAA4774434.1"/>
    <property type="molecule type" value="Genomic_DNA"/>
</dbReference>
<evidence type="ECO:0000313" key="1">
    <source>
        <dbReference type="EMBL" id="GAA4774434.1"/>
    </source>
</evidence>
<accession>A0ABP9A5Z8</accession>
<reference evidence="2" key="1">
    <citation type="journal article" date="2019" name="Int. J. Syst. Evol. Microbiol.">
        <title>The Global Catalogue of Microorganisms (GCM) 10K type strain sequencing project: providing services to taxonomists for standard genome sequencing and annotation.</title>
        <authorList>
            <consortium name="The Broad Institute Genomics Platform"/>
            <consortium name="The Broad Institute Genome Sequencing Center for Infectious Disease"/>
            <person name="Wu L."/>
            <person name="Ma J."/>
        </authorList>
    </citation>
    <scope>NUCLEOTIDE SEQUENCE [LARGE SCALE GENOMIC DNA]</scope>
    <source>
        <strain evidence="2">JCM 18537</strain>
    </source>
</reference>
<comment type="caution">
    <text evidence="1">The sequence shown here is derived from an EMBL/GenBank/DDBJ whole genome shotgun (WGS) entry which is preliminary data.</text>
</comment>
<dbReference type="Proteomes" id="UP001501645">
    <property type="component" value="Unassembled WGS sequence"/>
</dbReference>
<name>A0ABP9A5Z8_9MICO</name>
<gene>
    <name evidence="1" type="ORF">GCM10023351_18550</name>
</gene>